<protein>
    <submittedName>
        <fullName evidence="2">Uncharacterized protein</fullName>
    </submittedName>
</protein>
<organism evidence="2 3">
    <name type="scientific">Blastococcus xanthinilyticus</name>
    <dbReference type="NCBI Taxonomy" id="1564164"/>
    <lineage>
        <taxon>Bacteria</taxon>
        <taxon>Bacillati</taxon>
        <taxon>Actinomycetota</taxon>
        <taxon>Actinomycetes</taxon>
        <taxon>Geodermatophilales</taxon>
        <taxon>Geodermatophilaceae</taxon>
        <taxon>Blastococcus</taxon>
    </lineage>
</organism>
<gene>
    <name evidence="2" type="ORF">BD833_108140</name>
</gene>
<name>A0A5S5CTB6_9ACTN</name>
<comment type="caution">
    <text evidence="2">The sequence shown here is derived from an EMBL/GenBank/DDBJ whole genome shotgun (WGS) entry which is preliminary data.</text>
</comment>
<keyword evidence="3" id="KW-1185">Reference proteome</keyword>
<evidence type="ECO:0000313" key="3">
    <source>
        <dbReference type="Proteomes" id="UP000322499"/>
    </source>
</evidence>
<proteinExistence type="predicted"/>
<dbReference type="EMBL" id="VNHW01000008">
    <property type="protein sequence ID" value="TYP86855.1"/>
    <property type="molecule type" value="Genomic_DNA"/>
</dbReference>
<feature type="region of interest" description="Disordered" evidence="1">
    <location>
        <begin position="1"/>
        <end position="22"/>
    </location>
</feature>
<accession>A0A5S5CTB6</accession>
<evidence type="ECO:0000256" key="1">
    <source>
        <dbReference type="SAM" id="MobiDB-lite"/>
    </source>
</evidence>
<sequence>MHGVDAEHRPIDGGATPHARGKLGEELTRLDLERQGYEVIVERVAIETPKGYFIPDFIVKHQETGQILAVESKFGPGARYTPNQEIGYAHLADDKPVVGVTQQTRAELARAGIVKVDGVMTYRWNTRVVPDADLLAEARANLERAARR</sequence>
<evidence type="ECO:0000313" key="2">
    <source>
        <dbReference type="EMBL" id="TYP86855.1"/>
    </source>
</evidence>
<reference evidence="2 3" key="1">
    <citation type="submission" date="2019-07" db="EMBL/GenBank/DDBJ databases">
        <title>Genomic Encyclopedia of Archaeal and Bacterial Type Strains, Phase II (KMG-II): from individual species to whole genera.</title>
        <authorList>
            <person name="Goeker M."/>
        </authorList>
    </citation>
    <scope>NUCLEOTIDE SEQUENCE [LARGE SCALE GENOMIC DNA]</scope>
    <source>
        <strain evidence="2 3">DSM 46842</strain>
    </source>
</reference>
<dbReference type="Proteomes" id="UP000322499">
    <property type="component" value="Unassembled WGS sequence"/>
</dbReference>
<dbReference type="RefSeq" id="WP_166533669.1">
    <property type="nucleotide sequence ID" value="NZ_VNHW01000008.1"/>
</dbReference>
<feature type="compositionally biased region" description="Basic and acidic residues" evidence="1">
    <location>
        <begin position="1"/>
        <end position="11"/>
    </location>
</feature>
<dbReference type="AlphaFoldDB" id="A0A5S5CTB6"/>